<feature type="non-terminal residue" evidence="2">
    <location>
        <position position="118"/>
    </location>
</feature>
<dbReference type="AlphaFoldDB" id="A0AAV5T422"/>
<protein>
    <submittedName>
        <fullName evidence="2">Uncharacterized protein</fullName>
    </submittedName>
</protein>
<evidence type="ECO:0000256" key="1">
    <source>
        <dbReference type="SAM" id="MobiDB-lite"/>
    </source>
</evidence>
<accession>A0AAV5T422</accession>
<organism evidence="2 3">
    <name type="scientific">Pristionchus entomophagus</name>
    <dbReference type="NCBI Taxonomy" id="358040"/>
    <lineage>
        <taxon>Eukaryota</taxon>
        <taxon>Metazoa</taxon>
        <taxon>Ecdysozoa</taxon>
        <taxon>Nematoda</taxon>
        <taxon>Chromadorea</taxon>
        <taxon>Rhabditida</taxon>
        <taxon>Rhabditina</taxon>
        <taxon>Diplogasteromorpha</taxon>
        <taxon>Diplogasteroidea</taxon>
        <taxon>Neodiplogasteridae</taxon>
        <taxon>Pristionchus</taxon>
    </lineage>
</organism>
<keyword evidence="3" id="KW-1185">Reference proteome</keyword>
<dbReference type="EMBL" id="BTSX01000003">
    <property type="protein sequence ID" value="GMS90327.1"/>
    <property type="molecule type" value="Genomic_DNA"/>
</dbReference>
<feature type="non-terminal residue" evidence="2">
    <location>
        <position position="1"/>
    </location>
</feature>
<reference evidence="2" key="1">
    <citation type="submission" date="2023-10" db="EMBL/GenBank/DDBJ databases">
        <title>Genome assembly of Pristionchus species.</title>
        <authorList>
            <person name="Yoshida K."/>
            <person name="Sommer R.J."/>
        </authorList>
    </citation>
    <scope>NUCLEOTIDE SEQUENCE</scope>
    <source>
        <strain evidence="2">RS0144</strain>
    </source>
</reference>
<comment type="caution">
    <text evidence="2">The sequence shown here is derived from an EMBL/GenBank/DDBJ whole genome shotgun (WGS) entry which is preliminary data.</text>
</comment>
<dbReference type="Proteomes" id="UP001432027">
    <property type="component" value="Unassembled WGS sequence"/>
</dbReference>
<proteinExistence type="predicted"/>
<feature type="compositionally biased region" description="Pro residues" evidence="1">
    <location>
        <begin position="35"/>
        <end position="58"/>
    </location>
</feature>
<name>A0AAV5T422_9BILA</name>
<evidence type="ECO:0000313" key="2">
    <source>
        <dbReference type="EMBL" id="GMS90327.1"/>
    </source>
</evidence>
<sequence>PSAVLPSLLSPLRTRHALIHNRQGSTPLLAVDAAPPTPPPPYPGPPQAHPSPSAPPYPGGGGASAAPAHDVRQSPLQALWWLRRNGVRHVLSHHHRRSLLHTLLSVRTVRTVLPREVS</sequence>
<gene>
    <name evidence="2" type="ORF">PENTCL1PPCAC_12502</name>
</gene>
<evidence type="ECO:0000313" key="3">
    <source>
        <dbReference type="Proteomes" id="UP001432027"/>
    </source>
</evidence>
<feature type="region of interest" description="Disordered" evidence="1">
    <location>
        <begin position="16"/>
        <end position="69"/>
    </location>
</feature>